<dbReference type="Proteomes" id="UP001500454">
    <property type="component" value="Unassembled WGS sequence"/>
</dbReference>
<name>A0ABP8IVK0_9BACT</name>
<evidence type="ECO:0000313" key="1">
    <source>
        <dbReference type="EMBL" id="GAA4373944.1"/>
    </source>
</evidence>
<organism evidence="1 2">
    <name type="scientific">Hymenobacter koreensis</name>
    <dbReference type="NCBI Taxonomy" id="1084523"/>
    <lineage>
        <taxon>Bacteria</taxon>
        <taxon>Pseudomonadati</taxon>
        <taxon>Bacteroidota</taxon>
        <taxon>Cytophagia</taxon>
        <taxon>Cytophagales</taxon>
        <taxon>Hymenobacteraceae</taxon>
        <taxon>Hymenobacter</taxon>
    </lineage>
</organism>
<sequence>MLGAVLFAGCCGAARCDYQDERADALFFQFADTTAGSQGFRPADIDTIVIERYALRDTPRVNKPDTLRLIRTRTDAYSPLVIDNASPFGAQVGRKLSDYRYVLLLPGRRRPARRVERFTITSIQLDGKLEADGCCTYYRNTSKSFLLNGRQVDAYDPTNDDQRVTVKLQRP</sequence>
<dbReference type="EMBL" id="BAABHA010000001">
    <property type="protein sequence ID" value="GAA4373944.1"/>
    <property type="molecule type" value="Genomic_DNA"/>
</dbReference>
<accession>A0ABP8IVK0</accession>
<reference evidence="2" key="1">
    <citation type="journal article" date="2019" name="Int. J. Syst. Evol. Microbiol.">
        <title>The Global Catalogue of Microorganisms (GCM) 10K type strain sequencing project: providing services to taxonomists for standard genome sequencing and annotation.</title>
        <authorList>
            <consortium name="The Broad Institute Genomics Platform"/>
            <consortium name="The Broad Institute Genome Sequencing Center for Infectious Disease"/>
            <person name="Wu L."/>
            <person name="Ma J."/>
        </authorList>
    </citation>
    <scope>NUCLEOTIDE SEQUENCE [LARGE SCALE GENOMIC DNA]</scope>
    <source>
        <strain evidence="2">JCM 17924</strain>
    </source>
</reference>
<protein>
    <recommendedName>
        <fullName evidence="3">Lipoprotein</fullName>
    </recommendedName>
</protein>
<proteinExistence type="predicted"/>
<evidence type="ECO:0008006" key="3">
    <source>
        <dbReference type="Google" id="ProtNLM"/>
    </source>
</evidence>
<comment type="caution">
    <text evidence="1">The sequence shown here is derived from an EMBL/GenBank/DDBJ whole genome shotgun (WGS) entry which is preliminary data.</text>
</comment>
<gene>
    <name evidence="1" type="ORF">GCM10023186_05000</name>
</gene>
<evidence type="ECO:0000313" key="2">
    <source>
        <dbReference type="Proteomes" id="UP001500454"/>
    </source>
</evidence>
<keyword evidence="2" id="KW-1185">Reference proteome</keyword>